<dbReference type="RefSeq" id="WP_386412709.1">
    <property type="nucleotide sequence ID" value="NZ_JBHSZO010000006.1"/>
</dbReference>
<organism evidence="2 3">
    <name type="scientific">Streptomyces polyrhachis</name>
    <dbReference type="NCBI Taxonomy" id="1282885"/>
    <lineage>
        <taxon>Bacteria</taxon>
        <taxon>Bacillati</taxon>
        <taxon>Actinomycetota</taxon>
        <taxon>Actinomycetes</taxon>
        <taxon>Kitasatosporales</taxon>
        <taxon>Streptomycetaceae</taxon>
        <taxon>Streptomyces</taxon>
    </lineage>
</organism>
<evidence type="ECO:0000313" key="3">
    <source>
        <dbReference type="Proteomes" id="UP001596413"/>
    </source>
</evidence>
<reference evidence="3" key="1">
    <citation type="journal article" date="2019" name="Int. J. Syst. Evol. Microbiol.">
        <title>The Global Catalogue of Microorganisms (GCM) 10K type strain sequencing project: providing services to taxonomists for standard genome sequencing and annotation.</title>
        <authorList>
            <consortium name="The Broad Institute Genomics Platform"/>
            <consortium name="The Broad Institute Genome Sequencing Center for Infectious Disease"/>
            <person name="Wu L."/>
            <person name="Ma J."/>
        </authorList>
    </citation>
    <scope>NUCLEOTIDE SEQUENCE [LARGE SCALE GENOMIC DNA]</scope>
    <source>
        <strain evidence="3">CGMCC 1.13681</strain>
    </source>
</reference>
<comment type="caution">
    <text evidence="2">The sequence shown here is derived from an EMBL/GenBank/DDBJ whole genome shotgun (WGS) entry which is preliminary data.</text>
</comment>
<accession>A0ABW2GEG6</accession>
<sequence>MKSIIKKAAVTAGVGAAALVFATPASATPFPAATWTVTPASPSPLPVKGINTGNVVLTAGSIQLTCTAATATGTIASTTGNPGQLGTITTSTWGPTCTSPLGPVSVVHVGGWKLWGSTYDPAVGSGTTAGYLNTITANVTAGACKFTVIGKASGKYTNSTGALAVNSLAGELSVAASPAPVGCGAVITTATKPTFKGTYLVKVTNTTTIPKIVGS</sequence>
<name>A0ABW2GEG6_9ACTN</name>
<evidence type="ECO:0000256" key="1">
    <source>
        <dbReference type="SAM" id="SignalP"/>
    </source>
</evidence>
<keyword evidence="1" id="KW-0732">Signal</keyword>
<protein>
    <recommendedName>
        <fullName evidence="4">Secreted protein</fullName>
    </recommendedName>
</protein>
<feature type="signal peptide" evidence="1">
    <location>
        <begin position="1"/>
        <end position="27"/>
    </location>
</feature>
<dbReference type="Proteomes" id="UP001596413">
    <property type="component" value="Unassembled WGS sequence"/>
</dbReference>
<gene>
    <name evidence="2" type="ORF">ACFQLX_05840</name>
</gene>
<evidence type="ECO:0008006" key="4">
    <source>
        <dbReference type="Google" id="ProtNLM"/>
    </source>
</evidence>
<feature type="chain" id="PRO_5046321834" description="Secreted protein" evidence="1">
    <location>
        <begin position="28"/>
        <end position="215"/>
    </location>
</feature>
<evidence type="ECO:0000313" key="2">
    <source>
        <dbReference type="EMBL" id="MFC7217695.1"/>
    </source>
</evidence>
<dbReference type="EMBL" id="JBHSZO010000006">
    <property type="protein sequence ID" value="MFC7217695.1"/>
    <property type="molecule type" value="Genomic_DNA"/>
</dbReference>
<proteinExistence type="predicted"/>
<keyword evidence="3" id="KW-1185">Reference proteome</keyword>